<dbReference type="EMBL" id="NGFO01000019">
    <property type="protein sequence ID" value="OUC77597.1"/>
    <property type="molecule type" value="Genomic_DNA"/>
</dbReference>
<evidence type="ECO:0000313" key="3">
    <source>
        <dbReference type="Proteomes" id="UP000194632"/>
    </source>
</evidence>
<dbReference type="GO" id="GO:0030976">
    <property type="term" value="F:thiamine pyrophosphate binding"/>
    <property type="evidence" value="ECO:0007669"/>
    <property type="project" value="InterPro"/>
</dbReference>
<organism evidence="2 3">
    <name type="scientific">Gordonia lacunae</name>
    <dbReference type="NCBI Taxonomy" id="417102"/>
    <lineage>
        <taxon>Bacteria</taxon>
        <taxon>Bacillati</taxon>
        <taxon>Actinomycetota</taxon>
        <taxon>Actinomycetes</taxon>
        <taxon>Mycobacteriales</taxon>
        <taxon>Gordoniaceae</taxon>
        <taxon>Gordonia</taxon>
    </lineage>
</organism>
<dbReference type="STRING" id="417102.CA982_16445"/>
<dbReference type="InterPro" id="IPR029061">
    <property type="entry name" value="THDP-binding"/>
</dbReference>
<dbReference type="GO" id="GO:0003824">
    <property type="term" value="F:catalytic activity"/>
    <property type="evidence" value="ECO:0007669"/>
    <property type="project" value="InterPro"/>
</dbReference>
<dbReference type="AlphaFoldDB" id="A0A243Q850"/>
<dbReference type="RefSeq" id="WP_208617968.1">
    <property type="nucleotide sequence ID" value="NZ_NGFO01000019.1"/>
</dbReference>
<reference evidence="2 3" key="1">
    <citation type="submission" date="2017-05" db="EMBL/GenBank/DDBJ databases">
        <title>Biotechnological potential of actinobacteria isolated from South African environments.</title>
        <authorList>
            <person name="Le Roes-Hill M."/>
            <person name="Prins A."/>
            <person name="Durrell K.A."/>
        </authorList>
    </citation>
    <scope>NUCLEOTIDE SEQUENCE [LARGE SCALE GENOMIC DNA]</scope>
    <source>
        <strain evidence="2">BS2</strain>
    </source>
</reference>
<accession>A0A243Q850</accession>
<dbReference type="InterPro" id="IPR011766">
    <property type="entry name" value="TPP_enzyme_TPP-bd"/>
</dbReference>
<dbReference type="SUPFAM" id="SSF52518">
    <property type="entry name" value="Thiamin diphosphate-binding fold (THDP-binding)"/>
    <property type="match status" value="1"/>
</dbReference>
<gene>
    <name evidence="2" type="ORF">CA982_16445</name>
</gene>
<dbReference type="Pfam" id="PF02775">
    <property type="entry name" value="TPP_enzyme_C"/>
    <property type="match status" value="1"/>
</dbReference>
<dbReference type="Gene3D" id="3.40.50.970">
    <property type="match status" value="1"/>
</dbReference>
<protein>
    <recommendedName>
        <fullName evidence="1">Thiamine pyrophosphate enzyme TPP-binding domain-containing protein</fullName>
    </recommendedName>
</protein>
<proteinExistence type="predicted"/>
<dbReference type="Proteomes" id="UP000194632">
    <property type="component" value="Unassembled WGS sequence"/>
</dbReference>
<feature type="domain" description="Thiamine pyrophosphate enzyme TPP-binding" evidence="1">
    <location>
        <begin position="1"/>
        <end position="72"/>
    </location>
</feature>
<sequence length="82" mass="8528">MIVPNNHEYGILEAFATFQKNPGVPGLDLPGLKPHLLAQGYGATGLVASTAAQVRCALAEAWDRPGPTVIEVPINAATPPLV</sequence>
<evidence type="ECO:0000259" key="1">
    <source>
        <dbReference type="Pfam" id="PF02775"/>
    </source>
</evidence>
<keyword evidence="3" id="KW-1185">Reference proteome</keyword>
<dbReference type="GO" id="GO:0000287">
    <property type="term" value="F:magnesium ion binding"/>
    <property type="evidence" value="ECO:0007669"/>
    <property type="project" value="UniProtKB-ARBA"/>
</dbReference>
<evidence type="ECO:0000313" key="2">
    <source>
        <dbReference type="EMBL" id="OUC77597.1"/>
    </source>
</evidence>
<name>A0A243Q850_9ACTN</name>
<comment type="caution">
    <text evidence="2">The sequence shown here is derived from an EMBL/GenBank/DDBJ whole genome shotgun (WGS) entry which is preliminary data.</text>
</comment>